<proteinExistence type="predicted"/>
<accession>A0ACA9R4Z8</accession>
<gene>
    <name evidence="1" type="ORF">DHETER_LOCUS16198</name>
</gene>
<keyword evidence="2" id="KW-1185">Reference proteome</keyword>
<organism evidence="1 2">
    <name type="scientific">Dentiscutata heterogama</name>
    <dbReference type="NCBI Taxonomy" id="1316150"/>
    <lineage>
        <taxon>Eukaryota</taxon>
        <taxon>Fungi</taxon>
        <taxon>Fungi incertae sedis</taxon>
        <taxon>Mucoromycota</taxon>
        <taxon>Glomeromycotina</taxon>
        <taxon>Glomeromycetes</taxon>
        <taxon>Diversisporales</taxon>
        <taxon>Gigasporaceae</taxon>
        <taxon>Dentiscutata</taxon>
    </lineage>
</organism>
<protein>
    <submittedName>
        <fullName evidence="1">13885_t:CDS:1</fullName>
    </submittedName>
</protein>
<evidence type="ECO:0000313" key="2">
    <source>
        <dbReference type="Proteomes" id="UP000789702"/>
    </source>
</evidence>
<dbReference type="EMBL" id="CAJVPU010060679">
    <property type="protein sequence ID" value="CAG8777378.1"/>
    <property type="molecule type" value="Genomic_DNA"/>
</dbReference>
<name>A0ACA9R4Z8_9GLOM</name>
<sequence>PKPIYKEFKTADDFSSKCTDYKDIISQWDKCVKSHNIDPSSLTSINGDMVKRNGIKEWAISCLKKSTDSLKIISWEGLYPLYEILNSHLCQEVKLCLGNDEQSISTGIKEKVLKSGVIPIKSSQFKYRVKFDSSLESTNYQIFGKVLKQDGTQFENAD</sequence>
<comment type="caution">
    <text evidence="1">The sequence shown here is derived from an EMBL/GenBank/DDBJ whole genome shotgun (WGS) entry which is preliminary data.</text>
</comment>
<feature type="non-terminal residue" evidence="1">
    <location>
        <position position="158"/>
    </location>
</feature>
<evidence type="ECO:0000313" key="1">
    <source>
        <dbReference type="EMBL" id="CAG8777378.1"/>
    </source>
</evidence>
<dbReference type="Proteomes" id="UP000789702">
    <property type="component" value="Unassembled WGS sequence"/>
</dbReference>
<reference evidence="1" key="1">
    <citation type="submission" date="2021-06" db="EMBL/GenBank/DDBJ databases">
        <authorList>
            <person name="Kallberg Y."/>
            <person name="Tangrot J."/>
            <person name="Rosling A."/>
        </authorList>
    </citation>
    <scope>NUCLEOTIDE SEQUENCE</scope>
    <source>
        <strain evidence="1">IL203A</strain>
    </source>
</reference>
<feature type="non-terminal residue" evidence="1">
    <location>
        <position position="1"/>
    </location>
</feature>